<dbReference type="InterPro" id="IPR039424">
    <property type="entry name" value="SBP_5"/>
</dbReference>
<dbReference type="RefSeq" id="WP_243309489.1">
    <property type="nucleotide sequence ID" value="NZ_JALGBI010000003.1"/>
</dbReference>
<dbReference type="Proteomes" id="UP001139447">
    <property type="component" value="Unassembled WGS sequence"/>
</dbReference>
<dbReference type="Gene3D" id="3.90.76.10">
    <property type="entry name" value="Dipeptide-binding Protein, Domain 1"/>
    <property type="match status" value="1"/>
</dbReference>
<evidence type="ECO:0000256" key="2">
    <source>
        <dbReference type="ARBA" id="ARBA00022448"/>
    </source>
</evidence>
<keyword evidence="7" id="KW-1185">Reference proteome</keyword>
<dbReference type="GO" id="GO:0030288">
    <property type="term" value="C:outer membrane-bounded periplasmic space"/>
    <property type="evidence" value="ECO:0007669"/>
    <property type="project" value="UniProtKB-ARBA"/>
</dbReference>
<feature type="signal peptide" evidence="4">
    <location>
        <begin position="1"/>
        <end position="19"/>
    </location>
</feature>
<dbReference type="Pfam" id="PF00496">
    <property type="entry name" value="SBP_bac_5"/>
    <property type="match status" value="1"/>
</dbReference>
<dbReference type="SUPFAM" id="SSF53850">
    <property type="entry name" value="Periplasmic binding protein-like II"/>
    <property type="match status" value="1"/>
</dbReference>
<evidence type="ECO:0000256" key="1">
    <source>
        <dbReference type="ARBA" id="ARBA00005695"/>
    </source>
</evidence>
<name>A0A9X2APL2_9BURK</name>
<comment type="similarity">
    <text evidence="1">Belongs to the bacterial solute-binding protein 5 family.</text>
</comment>
<dbReference type="Gene3D" id="3.40.190.10">
    <property type="entry name" value="Periplasmic binding protein-like II"/>
    <property type="match status" value="1"/>
</dbReference>
<evidence type="ECO:0000313" key="6">
    <source>
        <dbReference type="EMBL" id="MCJ0765903.1"/>
    </source>
</evidence>
<dbReference type="InterPro" id="IPR000914">
    <property type="entry name" value="SBP_5_dom"/>
</dbReference>
<reference evidence="6" key="1">
    <citation type="submission" date="2022-03" db="EMBL/GenBank/DDBJ databases">
        <authorList>
            <person name="Woo C.Y."/>
        </authorList>
    </citation>
    <scope>NUCLEOTIDE SEQUENCE</scope>
    <source>
        <strain evidence="6">CYS-02</strain>
    </source>
</reference>
<organism evidence="6 7">
    <name type="scientific">Variovorax terrae</name>
    <dbReference type="NCBI Taxonomy" id="2923278"/>
    <lineage>
        <taxon>Bacteria</taxon>
        <taxon>Pseudomonadati</taxon>
        <taxon>Pseudomonadota</taxon>
        <taxon>Betaproteobacteria</taxon>
        <taxon>Burkholderiales</taxon>
        <taxon>Comamonadaceae</taxon>
        <taxon>Variovorax</taxon>
    </lineage>
</organism>
<dbReference type="GO" id="GO:0015833">
    <property type="term" value="P:peptide transport"/>
    <property type="evidence" value="ECO:0007669"/>
    <property type="project" value="TreeGrafter"/>
</dbReference>
<evidence type="ECO:0000256" key="4">
    <source>
        <dbReference type="SAM" id="SignalP"/>
    </source>
</evidence>
<dbReference type="CDD" id="cd08498">
    <property type="entry name" value="PBP2_NikA_DppA_OppA_like_2"/>
    <property type="match status" value="1"/>
</dbReference>
<dbReference type="AlphaFoldDB" id="A0A9X2APL2"/>
<dbReference type="InterPro" id="IPR030678">
    <property type="entry name" value="Peptide/Ni-bd"/>
</dbReference>
<evidence type="ECO:0000259" key="5">
    <source>
        <dbReference type="Pfam" id="PF00496"/>
    </source>
</evidence>
<dbReference type="GO" id="GO:0043190">
    <property type="term" value="C:ATP-binding cassette (ABC) transporter complex"/>
    <property type="evidence" value="ECO:0007669"/>
    <property type="project" value="InterPro"/>
</dbReference>
<keyword evidence="2" id="KW-0813">Transport</keyword>
<dbReference type="PANTHER" id="PTHR30290">
    <property type="entry name" value="PERIPLASMIC BINDING COMPONENT OF ABC TRANSPORTER"/>
    <property type="match status" value="1"/>
</dbReference>
<gene>
    <name evidence="6" type="ORF">MMF98_22030</name>
</gene>
<feature type="domain" description="Solute-binding protein family 5" evidence="5">
    <location>
        <begin position="63"/>
        <end position="431"/>
    </location>
</feature>
<protein>
    <submittedName>
        <fullName evidence="6">ABC transporter substrate-binding protein</fullName>
    </submittedName>
</protein>
<dbReference type="PIRSF" id="PIRSF002741">
    <property type="entry name" value="MppA"/>
    <property type="match status" value="1"/>
</dbReference>
<dbReference type="Gene3D" id="3.10.105.10">
    <property type="entry name" value="Dipeptide-binding Protein, Domain 3"/>
    <property type="match status" value="1"/>
</dbReference>
<accession>A0A9X2APL2</accession>
<dbReference type="PANTHER" id="PTHR30290:SF9">
    <property type="entry name" value="OLIGOPEPTIDE-BINDING PROTEIN APPA"/>
    <property type="match status" value="1"/>
</dbReference>
<feature type="chain" id="PRO_5040965034" evidence="4">
    <location>
        <begin position="20"/>
        <end position="522"/>
    </location>
</feature>
<dbReference type="EMBL" id="JALGBI010000003">
    <property type="protein sequence ID" value="MCJ0765903.1"/>
    <property type="molecule type" value="Genomic_DNA"/>
</dbReference>
<sequence>MAAAVATAPLPMLVSSALAAPLSIGLAADVTSMDPHFHLYVPNQNIADHVYDRLIHRDEKLYPSPGLALSWKTVDDLTWEMKLRPNVRFHDGSPFTAEDVKFSIERVPTIKDSPGLMTTYTRAIASIEVVDPLTIRFKTATPYPLVPNDLAIIPIVSKKAAANATSADFNSGKAAIGTGPFKFVRFSRGDRVELARNEAYWGPKPAWETVTFRILTNDASRVAALLSGDVDAIDNVPVPDLARIKKDANLQVVAKTGYRLIYFGLNQTEAAATHFSTKAGAPLGTNPLRDLRVRQAINKAISRDTIVGRVMEGAGTATAQLVNSGLPGYMTDLQPTSYDPNGARDLLAKAGYPEGFRMDLNGPNNRYLMDDQIVQAVAQMLGRVGITAAVDVMPAATFFPRNNKGEFAMSLVGWAPDSAEASSPLRALIATKDAQKGLGNFNVGYSNKKVDELIERAVVTVQPQAREKLLQEATRAAVDDVAIVPIHHQATVWAMKRTVRYPGRADERTHAMEFTPTAGTKN</sequence>
<evidence type="ECO:0000256" key="3">
    <source>
        <dbReference type="ARBA" id="ARBA00022729"/>
    </source>
</evidence>
<proteinExistence type="inferred from homology"/>
<keyword evidence="3 4" id="KW-0732">Signal</keyword>
<evidence type="ECO:0000313" key="7">
    <source>
        <dbReference type="Proteomes" id="UP001139447"/>
    </source>
</evidence>
<comment type="caution">
    <text evidence="6">The sequence shown here is derived from an EMBL/GenBank/DDBJ whole genome shotgun (WGS) entry which is preliminary data.</text>
</comment>
<dbReference type="GO" id="GO:1904680">
    <property type="term" value="F:peptide transmembrane transporter activity"/>
    <property type="evidence" value="ECO:0007669"/>
    <property type="project" value="TreeGrafter"/>
</dbReference>